<dbReference type="PRINTS" id="PR00723">
    <property type="entry name" value="SUBTILISIN"/>
</dbReference>
<dbReference type="PROSITE" id="PS00138">
    <property type="entry name" value="SUBTILASE_SER"/>
    <property type="match status" value="1"/>
</dbReference>
<feature type="active site" description="Charge relay system" evidence="6 7">
    <location>
        <position position="207"/>
    </location>
</feature>
<evidence type="ECO:0000259" key="11">
    <source>
        <dbReference type="Pfam" id="PF17766"/>
    </source>
</evidence>
<dbReference type="Gene3D" id="3.30.70.80">
    <property type="entry name" value="Peptidase S8 propeptide/proteinase inhibitor I9"/>
    <property type="match status" value="1"/>
</dbReference>
<feature type="domain" description="Subtilisin-like protease fibronectin type-III" evidence="11">
    <location>
        <begin position="654"/>
        <end position="750"/>
    </location>
</feature>
<accession>D8SEQ1</accession>
<dbReference type="EMBL" id="GL377616">
    <property type="protein sequence ID" value="EFJ17014.1"/>
    <property type="molecule type" value="Genomic_DNA"/>
</dbReference>
<keyword evidence="4 7" id="KW-0378">Hydrolase</keyword>
<dbReference type="InterPro" id="IPR037045">
    <property type="entry name" value="S8pro/Inhibitor_I9_sf"/>
</dbReference>
<feature type="active site" description="Charge relay system" evidence="6 7">
    <location>
        <position position="146"/>
    </location>
</feature>
<evidence type="ECO:0000313" key="12">
    <source>
        <dbReference type="EMBL" id="EFJ17014.1"/>
    </source>
</evidence>
<dbReference type="Gene3D" id="3.40.50.200">
    <property type="entry name" value="Peptidase S8/S53 domain"/>
    <property type="match status" value="1"/>
</dbReference>
<dbReference type="Pfam" id="PF17766">
    <property type="entry name" value="fn3_6"/>
    <property type="match status" value="1"/>
</dbReference>
<keyword evidence="2 7" id="KW-0645">Protease</keyword>
<sequence length="767" mass="81059">MESSHSCSSYSLLISSLLLALFFSCNATQCSDDQEVPKVYIVYMGAADQHHSHLLSSRHAQMLASVSNRSVESAMETIVHSYTQAINGFAAEMLPSQAFMLQRLHNVPPNNPFNELHRPEDAFGNAAANSLWKKTKGENMIIGVLDSGVWPESASFSDAGLPASLPAKWRGSCASSASFQCNRKVIGARYYGKSGIAAPTPRDTTGHGSHVSSIAAGAPVAGVNELGLARGIAKGVAPQARIAVYKICWDERTCSAANVLKGWDDAIGDGVDVINFSVGNRKGSYWSDVASIGGFHATQRGIVVVAAAMNGDAGCVVQNTAPWVMTVAASTTDRRLPCNVVLGDGSVYQGSSLANFDLGNTFYPLVYGGDIPAKPTTSPARQACVAAGCSPGALDPAKARGKIIFCGAPEPSSDPIKYVTDGMKAIGAIGFIVGNNAVGKERLLSLRFTMPATQVGNKAANSISSYIKSSRNPTATIKTPTTVLNQKPSPMMGIFSCKGPNPEVPDILKPDVTAPGVDILAAWSEAADKPPLKYKFASGTSIASPHVAGLSTLLKSMYPGWSAAAIKSAIMTTAYTQDHTGKPILDGDYDIATPFNYGSGHINPVAAADPGLVYDAGEQDYVSFLCNIGLSAKQVELITGKPETCPSIRGRGNNLNYPSVTVTNLAREATVTRTLTSVSDSPSTYRIGITPPSGISVTANATSLTFSKKGEQKTFTLNFVVNYDFLPRQYVYGEYVWYDNTHTVRSPIVVNAVSRLASGEGNLVYEV</sequence>
<comment type="similarity">
    <text evidence="1 7">Belongs to the peptidase S8 family.</text>
</comment>
<evidence type="ECO:0000259" key="9">
    <source>
        <dbReference type="Pfam" id="PF00082"/>
    </source>
</evidence>
<protein>
    <submittedName>
        <fullName evidence="12">Uncharacterized protein AIR3L6-1</fullName>
    </submittedName>
</protein>
<dbReference type="Gene3D" id="3.50.30.30">
    <property type="match status" value="1"/>
</dbReference>
<keyword evidence="5 7" id="KW-0720">Serine protease</keyword>
<dbReference type="Gramene" id="EFJ17014">
    <property type="protein sequence ID" value="EFJ17014"/>
    <property type="gene ID" value="SELMODRAFT_444992"/>
</dbReference>
<dbReference type="InterPro" id="IPR036852">
    <property type="entry name" value="Peptidase_S8/S53_dom_sf"/>
</dbReference>
<evidence type="ECO:0000259" key="10">
    <source>
        <dbReference type="Pfam" id="PF05922"/>
    </source>
</evidence>
<dbReference type="Proteomes" id="UP000001514">
    <property type="component" value="Unassembled WGS sequence"/>
</dbReference>
<gene>
    <name evidence="12" type="primary">AIR3L6-1</name>
    <name evidence="12" type="ORF">SELMODRAFT_444992</name>
</gene>
<dbReference type="GO" id="GO:0004252">
    <property type="term" value="F:serine-type endopeptidase activity"/>
    <property type="evidence" value="ECO:0000318"/>
    <property type="project" value="GO_Central"/>
</dbReference>
<feature type="active site" description="Charge relay system" evidence="6 7">
    <location>
        <position position="541"/>
    </location>
</feature>
<dbReference type="InterPro" id="IPR045051">
    <property type="entry name" value="SBT"/>
</dbReference>
<name>D8SEQ1_SELML</name>
<feature type="chain" id="PRO_5003122651" evidence="8">
    <location>
        <begin position="28"/>
        <end position="767"/>
    </location>
</feature>
<dbReference type="Pfam" id="PF00082">
    <property type="entry name" value="Peptidase_S8"/>
    <property type="match status" value="1"/>
</dbReference>
<evidence type="ECO:0000256" key="1">
    <source>
        <dbReference type="ARBA" id="ARBA00011073"/>
    </source>
</evidence>
<dbReference type="Gene3D" id="2.60.40.2310">
    <property type="match status" value="1"/>
</dbReference>
<organism evidence="13">
    <name type="scientific">Selaginella moellendorffii</name>
    <name type="common">Spikemoss</name>
    <dbReference type="NCBI Taxonomy" id="88036"/>
    <lineage>
        <taxon>Eukaryota</taxon>
        <taxon>Viridiplantae</taxon>
        <taxon>Streptophyta</taxon>
        <taxon>Embryophyta</taxon>
        <taxon>Tracheophyta</taxon>
        <taxon>Lycopodiopsida</taxon>
        <taxon>Selaginellales</taxon>
        <taxon>Selaginellaceae</taxon>
        <taxon>Selaginella</taxon>
    </lineage>
</organism>
<dbReference type="Pfam" id="PF05922">
    <property type="entry name" value="Inhibitor_I9"/>
    <property type="match status" value="1"/>
</dbReference>
<proteinExistence type="inferred from homology"/>
<evidence type="ECO:0000256" key="3">
    <source>
        <dbReference type="ARBA" id="ARBA00022729"/>
    </source>
</evidence>
<dbReference type="CDD" id="cd02120">
    <property type="entry name" value="PA_subtilisin_like"/>
    <property type="match status" value="1"/>
</dbReference>
<dbReference type="eggNOG" id="ENOG502QT1T">
    <property type="taxonomic scope" value="Eukaryota"/>
</dbReference>
<dbReference type="HOGENOM" id="CLU_000625_4_6_1"/>
<dbReference type="InterPro" id="IPR041469">
    <property type="entry name" value="Subtilisin-like_FN3"/>
</dbReference>
<dbReference type="InterPro" id="IPR034197">
    <property type="entry name" value="Peptidases_S8_3"/>
</dbReference>
<dbReference type="InterPro" id="IPR000209">
    <property type="entry name" value="Peptidase_S8/S53_dom"/>
</dbReference>
<dbReference type="GO" id="GO:0006508">
    <property type="term" value="P:proteolysis"/>
    <property type="evidence" value="ECO:0007669"/>
    <property type="project" value="UniProtKB-KW"/>
</dbReference>
<evidence type="ECO:0000256" key="6">
    <source>
        <dbReference type="PIRSR" id="PIRSR615500-1"/>
    </source>
</evidence>
<dbReference type="PANTHER" id="PTHR10795">
    <property type="entry name" value="PROPROTEIN CONVERTASE SUBTILISIN/KEXIN"/>
    <property type="match status" value="1"/>
</dbReference>
<dbReference type="InterPro" id="IPR022398">
    <property type="entry name" value="Peptidase_S8_His-AS"/>
</dbReference>
<dbReference type="GO" id="GO:0005576">
    <property type="term" value="C:extracellular region"/>
    <property type="evidence" value="ECO:0000318"/>
    <property type="project" value="GO_Central"/>
</dbReference>
<keyword evidence="3 8" id="KW-0732">Signal</keyword>
<dbReference type="SUPFAM" id="SSF52743">
    <property type="entry name" value="Subtilisin-like"/>
    <property type="match status" value="1"/>
</dbReference>
<dbReference type="CDD" id="cd04852">
    <property type="entry name" value="Peptidases_S8_3"/>
    <property type="match status" value="1"/>
</dbReference>
<dbReference type="PROSITE" id="PS00137">
    <property type="entry name" value="SUBTILASE_HIS"/>
    <property type="match status" value="1"/>
</dbReference>
<feature type="domain" description="Inhibitor I9" evidence="10">
    <location>
        <begin position="39"/>
        <end position="105"/>
    </location>
</feature>
<feature type="signal peptide" evidence="8">
    <location>
        <begin position="1"/>
        <end position="27"/>
    </location>
</feature>
<dbReference type="InterPro" id="IPR015500">
    <property type="entry name" value="Peptidase_S8_subtilisin-rel"/>
</dbReference>
<feature type="domain" description="Peptidase S8/S53" evidence="9">
    <location>
        <begin position="137"/>
        <end position="578"/>
    </location>
</feature>
<evidence type="ECO:0000256" key="7">
    <source>
        <dbReference type="PROSITE-ProRule" id="PRU01240"/>
    </source>
</evidence>
<dbReference type="AlphaFoldDB" id="D8SEQ1"/>
<dbReference type="InterPro" id="IPR023828">
    <property type="entry name" value="Peptidase_S8_Ser-AS"/>
</dbReference>
<dbReference type="InterPro" id="IPR010259">
    <property type="entry name" value="S8pro/Inhibitor_I9"/>
</dbReference>
<dbReference type="KEGG" id="smo:SELMODRAFT_444992"/>
<evidence type="ECO:0000256" key="4">
    <source>
        <dbReference type="ARBA" id="ARBA00022801"/>
    </source>
</evidence>
<evidence type="ECO:0000313" key="13">
    <source>
        <dbReference type="Proteomes" id="UP000001514"/>
    </source>
</evidence>
<evidence type="ECO:0000256" key="2">
    <source>
        <dbReference type="ARBA" id="ARBA00022670"/>
    </source>
</evidence>
<evidence type="ECO:0000256" key="5">
    <source>
        <dbReference type="ARBA" id="ARBA00022825"/>
    </source>
</evidence>
<reference evidence="12 13" key="1">
    <citation type="journal article" date="2011" name="Science">
        <title>The Selaginella genome identifies genetic changes associated with the evolution of vascular plants.</title>
        <authorList>
            <person name="Banks J.A."/>
            <person name="Nishiyama T."/>
            <person name="Hasebe M."/>
            <person name="Bowman J.L."/>
            <person name="Gribskov M."/>
            <person name="dePamphilis C."/>
            <person name="Albert V.A."/>
            <person name="Aono N."/>
            <person name="Aoyama T."/>
            <person name="Ambrose B.A."/>
            <person name="Ashton N.W."/>
            <person name="Axtell M.J."/>
            <person name="Barker E."/>
            <person name="Barker M.S."/>
            <person name="Bennetzen J.L."/>
            <person name="Bonawitz N.D."/>
            <person name="Chapple C."/>
            <person name="Cheng C."/>
            <person name="Correa L.G."/>
            <person name="Dacre M."/>
            <person name="DeBarry J."/>
            <person name="Dreyer I."/>
            <person name="Elias M."/>
            <person name="Engstrom E.M."/>
            <person name="Estelle M."/>
            <person name="Feng L."/>
            <person name="Finet C."/>
            <person name="Floyd S.K."/>
            <person name="Frommer W.B."/>
            <person name="Fujita T."/>
            <person name="Gramzow L."/>
            <person name="Gutensohn M."/>
            <person name="Harholt J."/>
            <person name="Hattori M."/>
            <person name="Heyl A."/>
            <person name="Hirai T."/>
            <person name="Hiwatashi Y."/>
            <person name="Ishikawa M."/>
            <person name="Iwata M."/>
            <person name="Karol K.G."/>
            <person name="Koehler B."/>
            <person name="Kolukisaoglu U."/>
            <person name="Kubo M."/>
            <person name="Kurata T."/>
            <person name="Lalonde S."/>
            <person name="Li K."/>
            <person name="Li Y."/>
            <person name="Litt A."/>
            <person name="Lyons E."/>
            <person name="Manning G."/>
            <person name="Maruyama T."/>
            <person name="Michael T.P."/>
            <person name="Mikami K."/>
            <person name="Miyazaki S."/>
            <person name="Morinaga S."/>
            <person name="Murata T."/>
            <person name="Mueller-Roeber B."/>
            <person name="Nelson D.R."/>
            <person name="Obara M."/>
            <person name="Oguri Y."/>
            <person name="Olmstead R.G."/>
            <person name="Onodera N."/>
            <person name="Petersen B.L."/>
            <person name="Pils B."/>
            <person name="Prigge M."/>
            <person name="Rensing S.A."/>
            <person name="Riano-Pachon D.M."/>
            <person name="Roberts A.W."/>
            <person name="Sato Y."/>
            <person name="Scheller H.V."/>
            <person name="Schulz B."/>
            <person name="Schulz C."/>
            <person name="Shakirov E.V."/>
            <person name="Shibagaki N."/>
            <person name="Shinohara N."/>
            <person name="Shippen D.E."/>
            <person name="Soerensen I."/>
            <person name="Sotooka R."/>
            <person name="Sugimoto N."/>
            <person name="Sugita M."/>
            <person name="Sumikawa N."/>
            <person name="Tanurdzic M."/>
            <person name="Theissen G."/>
            <person name="Ulvskov P."/>
            <person name="Wakazuki S."/>
            <person name="Weng J.K."/>
            <person name="Willats W.W."/>
            <person name="Wipf D."/>
            <person name="Wolf P.G."/>
            <person name="Yang L."/>
            <person name="Zimmer A.D."/>
            <person name="Zhu Q."/>
            <person name="Mitros T."/>
            <person name="Hellsten U."/>
            <person name="Loque D."/>
            <person name="Otillar R."/>
            <person name="Salamov A."/>
            <person name="Schmutz J."/>
            <person name="Shapiro H."/>
            <person name="Lindquist E."/>
            <person name="Lucas S."/>
            <person name="Rokhsar D."/>
            <person name="Grigoriev I.V."/>
        </authorList>
    </citation>
    <scope>NUCLEOTIDE SEQUENCE [LARGE SCALE GENOMIC DNA]</scope>
</reference>
<evidence type="ECO:0000256" key="8">
    <source>
        <dbReference type="SAM" id="SignalP"/>
    </source>
</evidence>
<dbReference type="PROSITE" id="PS51892">
    <property type="entry name" value="SUBTILASE"/>
    <property type="match status" value="1"/>
</dbReference>
<dbReference type="InParanoid" id="D8SEQ1"/>
<keyword evidence="13" id="KW-1185">Reference proteome</keyword>